<dbReference type="PANTHER" id="PTHR45339">
    <property type="entry name" value="HYBRID SIGNAL TRANSDUCTION HISTIDINE KINASE J"/>
    <property type="match status" value="1"/>
</dbReference>
<evidence type="ECO:0000256" key="13">
    <source>
        <dbReference type="ARBA" id="ARBA00023012"/>
    </source>
</evidence>
<evidence type="ECO:0000259" key="19">
    <source>
        <dbReference type="PROSITE" id="PS50110"/>
    </source>
</evidence>
<evidence type="ECO:0000256" key="6">
    <source>
        <dbReference type="ARBA" id="ARBA00022553"/>
    </source>
</evidence>
<dbReference type="SUPFAM" id="SSF52172">
    <property type="entry name" value="CheY-like"/>
    <property type="match status" value="1"/>
</dbReference>
<dbReference type="InterPro" id="IPR004358">
    <property type="entry name" value="Sig_transdc_His_kin-like_C"/>
</dbReference>
<dbReference type="Gene3D" id="3.40.50.2300">
    <property type="match status" value="1"/>
</dbReference>
<dbReference type="GO" id="GO:0000155">
    <property type="term" value="F:phosphorelay sensor kinase activity"/>
    <property type="evidence" value="ECO:0007669"/>
    <property type="project" value="InterPro"/>
</dbReference>
<feature type="transmembrane region" description="Helical" evidence="17">
    <location>
        <begin position="69"/>
        <end position="96"/>
    </location>
</feature>
<evidence type="ECO:0000256" key="12">
    <source>
        <dbReference type="ARBA" id="ARBA00022989"/>
    </source>
</evidence>
<feature type="domain" description="Histidine kinase" evidence="18">
    <location>
        <begin position="368"/>
        <end position="593"/>
    </location>
</feature>
<keyword evidence="6 16" id="KW-0597">Phosphoprotein</keyword>
<dbReference type="SUPFAM" id="SSF55874">
    <property type="entry name" value="ATPase domain of HSP90 chaperone/DNA topoisomerase II/histidine kinase"/>
    <property type="match status" value="1"/>
</dbReference>
<dbReference type="FunFam" id="1.10.287.130:FF:000004">
    <property type="entry name" value="Ethylene receptor 1"/>
    <property type="match status" value="1"/>
</dbReference>
<dbReference type="KEGG" id="rsin:B6N60_04802"/>
<dbReference type="PROSITE" id="PS50110">
    <property type="entry name" value="RESPONSE_REGULATORY"/>
    <property type="match status" value="1"/>
</dbReference>
<dbReference type="Gene3D" id="1.10.287.130">
    <property type="match status" value="1"/>
</dbReference>
<keyword evidence="10" id="KW-0418">Kinase</keyword>
<protein>
    <recommendedName>
        <fullName evidence="15">Circadian input-output histidine kinase CikA</fullName>
        <ecNumber evidence="4">2.7.13.3</ecNumber>
    </recommendedName>
</protein>
<evidence type="ECO:0000256" key="4">
    <source>
        <dbReference type="ARBA" id="ARBA00012438"/>
    </source>
</evidence>
<evidence type="ECO:0000256" key="8">
    <source>
        <dbReference type="ARBA" id="ARBA00022692"/>
    </source>
</evidence>
<dbReference type="SMART" id="SM00387">
    <property type="entry name" value="HATPase_c"/>
    <property type="match status" value="1"/>
</dbReference>
<dbReference type="Gene3D" id="3.30.565.10">
    <property type="entry name" value="Histidine kinase-like ATPase, C-terminal domain"/>
    <property type="match status" value="1"/>
</dbReference>
<evidence type="ECO:0000256" key="11">
    <source>
        <dbReference type="ARBA" id="ARBA00022840"/>
    </source>
</evidence>
<keyword evidence="14 17" id="KW-0472">Membrane</keyword>
<keyword evidence="7" id="KW-0808">Transferase</keyword>
<dbReference type="GO" id="GO:0005524">
    <property type="term" value="F:ATP binding"/>
    <property type="evidence" value="ECO:0007669"/>
    <property type="project" value="UniProtKB-KW"/>
</dbReference>
<evidence type="ECO:0000256" key="7">
    <source>
        <dbReference type="ARBA" id="ARBA00022679"/>
    </source>
</evidence>
<dbReference type="InterPro" id="IPR036097">
    <property type="entry name" value="HisK_dim/P_sf"/>
</dbReference>
<organism evidence="20 21">
    <name type="scientific">Richelia sinica FACHB-800</name>
    <dbReference type="NCBI Taxonomy" id="1357546"/>
    <lineage>
        <taxon>Bacteria</taxon>
        <taxon>Bacillati</taxon>
        <taxon>Cyanobacteriota</taxon>
        <taxon>Cyanophyceae</taxon>
        <taxon>Nostocales</taxon>
        <taxon>Nostocaceae</taxon>
        <taxon>Richelia</taxon>
    </lineage>
</organism>
<dbReference type="Pfam" id="PF00512">
    <property type="entry name" value="HisKA"/>
    <property type="match status" value="1"/>
</dbReference>
<evidence type="ECO:0000313" key="21">
    <source>
        <dbReference type="Proteomes" id="UP000683511"/>
    </source>
</evidence>
<evidence type="ECO:0000313" key="20">
    <source>
        <dbReference type="EMBL" id="QXE26072.1"/>
    </source>
</evidence>
<feature type="transmembrane region" description="Helical" evidence="17">
    <location>
        <begin position="251"/>
        <end position="271"/>
    </location>
</feature>
<dbReference type="FunFam" id="3.30.565.10:FF:000010">
    <property type="entry name" value="Sensor histidine kinase RcsC"/>
    <property type="match status" value="1"/>
</dbReference>
<keyword evidence="8 17" id="KW-0812">Transmembrane</keyword>
<dbReference type="EC" id="2.7.13.3" evidence="4"/>
<sequence>MAVLALGYYEIAQFSRILASTPQNVTPVWPPDGFAVSALLIFGFWIWPGVLVGSFLANIWAFIDHANIITIVSSILEVLAIAVGTTLGTLLGCFLLRKSISNKKQSSLMSDRSPLKKLTHVSKFLFFTGMLGPVVNATAGVLALTLGGKVPYSNFTEVWLTWWVSNVAGIFIFAPALLTWGEVIQTYLITGQEQLVFRIQPRTFWRIAEAVLLLSIVLWIGRNAFWGGYFIEYMLIPCLVWAAFRFGQLGATNLIVIVAAIAVLGTVRGLGAFVRPNLNESLMLLQCFITVIVLTTLVLNAVLTEKQKAILTLSNSEMELLATSAELKHTAAILEQQKTELYHKNLELAEAKKIAVDANRAKSEFLTNMSHELRTPLNGILGISQLLKHESNLTKQQIEDIDIIYDSGSHLLTLINDILDISKIEAGKMEIEFTDFHFLNFLKGLLEICRNSCVDKKIDFNYEFDANIPIIVKSDEKRLRQILFNLLGNAIKFTDVGIVKFQVKLIYKYQNNDTHIAKVQFIITDTGVGIPVEKLDKIFLAFEQIGETRLKSQGTGLGLAISQRIAQMMDSEIKVSSQLNQGSVFSFELDLIEKEILTTEELLQYIDSNQIEFDTTFSQKMPLKILLAEDNIINQKVAEKLFFKLGYKVNIAINGLEVMENLTRQLYDVIFMDIQMPGLDGIETTKAIHQEYDPSNRPYIIAMTANAMECDKEQCLAAGMDDYITKPIKVGAIIQAIQLLQQKRNSGFNYF</sequence>
<evidence type="ECO:0000256" key="9">
    <source>
        <dbReference type="ARBA" id="ARBA00022741"/>
    </source>
</evidence>
<feature type="transmembrane region" description="Helical" evidence="17">
    <location>
        <begin position="226"/>
        <end position="244"/>
    </location>
</feature>
<dbReference type="Pfam" id="PF00072">
    <property type="entry name" value="Response_reg"/>
    <property type="match status" value="1"/>
</dbReference>
<evidence type="ECO:0000256" key="2">
    <source>
        <dbReference type="ARBA" id="ARBA00004651"/>
    </source>
</evidence>
<evidence type="ECO:0000256" key="1">
    <source>
        <dbReference type="ARBA" id="ARBA00000085"/>
    </source>
</evidence>
<dbReference type="EMBL" id="CP021056">
    <property type="protein sequence ID" value="QXE26072.1"/>
    <property type="molecule type" value="Genomic_DNA"/>
</dbReference>
<evidence type="ECO:0000259" key="18">
    <source>
        <dbReference type="PROSITE" id="PS50109"/>
    </source>
</evidence>
<feature type="transmembrane region" description="Helical" evidence="17">
    <location>
        <begin position="160"/>
        <end position="183"/>
    </location>
</feature>
<feature type="transmembrane region" description="Helical" evidence="17">
    <location>
        <begin position="283"/>
        <end position="303"/>
    </location>
</feature>
<dbReference type="InterPro" id="IPR001789">
    <property type="entry name" value="Sig_transdc_resp-reg_receiver"/>
</dbReference>
<dbReference type="AlphaFoldDB" id="A0A975TDF3"/>
<feature type="transmembrane region" description="Helical" evidence="17">
    <location>
        <begin position="124"/>
        <end position="148"/>
    </location>
</feature>
<dbReference type="SMART" id="SM00388">
    <property type="entry name" value="HisKA"/>
    <property type="match status" value="1"/>
</dbReference>
<evidence type="ECO:0000256" key="15">
    <source>
        <dbReference type="ARBA" id="ARBA00074306"/>
    </source>
</evidence>
<evidence type="ECO:0000256" key="10">
    <source>
        <dbReference type="ARBA" id="ARBA00022777"/>
    </source>
</evidence>
<gene>
    <name evidence="20" type="ORF">B6N60_04802</name>
</gene>
<evidence type="ECO:0000256" key="14">
    <source>
        <dbReference type="ARBA" id="ARBA00023136"/>
    </source>
</evidence>
<feature type="modified residue" description="4-aspartylphosphate" evidence="16">
    <location>
        <position position="673"/>
    </location>
</feature>
<dbReference type="PRINTS" id="PR00344">
    <property type="entry name" value="BCTRLSENSOR"/>
</dbReference>
<keyword evidence="9" id="KW-0547">Nucleotide-binding</keyword>
<dbReference type="InterPro" id="IPR003661">
    <property type="entry name" value="HisK_dim/P_dom"/>
</dbReference>
<feature type="domain" description="Response regulatory" evidence="19">
    <location>
        <begin position="624"/>
        <end position="741"/>
    </location>
</feature>
<evidence type="ECO:0000256" key="17">
    <source>
        <dbReference type="SAM" id="Phobius"/>
    </source>
</evidence>
<dbReference type="GO" id="GO:0005886">
    <property type="term" value="C:plasma membrane"/>
    <property type="evidence" value="ECO:0007669"/>
    <property type="project" value="UniProtKB-SubCell"/>
</dbReference>
<keyword evidence="12 17" id="KW-1133">Transmembrane helix</keyword>
<evidence type="ECO:0000256" key="5">
    <source>
        <dbReference type="ARBA" id="ARBA00022475"/>
    </source>
</evidence>
<dbReference type="InterPro" id="IPR003594">
    <property type="entry name" value="HATPase_dom"/>
</dbReference>
<evidence type="ECO:0000256" key="3">
    <source>
        <dbReference type="ARBA" id="ARBA00006402"/>
    </source>
</evidence>
<dbReference type="CDD" id="cd00082">
    <property type="entry name" value="HisKA"/>
    <property type="match status" value="1"/>
</dbReference>
<reference evidence="20" key="1">
    <citation type="submission" date="2017-04" db="EMBL/GenBank/DDBJ databases">
        <title>Genome deletions in a multicellular cyanobacterial endosymbiont for morphological adaptation in marine diatoms.</title>
        <authorList>
            <person name="Wang Y."/>
            <person name="Gao H."/>
            <person name="Li R."/>
            <person name="Xu X."/>
        </authorList>
    </citation>
    <scope>NUCLEOTIDE SEQUENCE</scope>
    <source>
        <strain evidence="20">FACHB 800</strain>
    </source>
</reference>
<keyword evidence="5" id="KW-1003">Cell membrane</keyword>
<keyword evidence="21" id="KW-1185">Reference proteome</keyword>
<dbReference type="SUPFAM" id="SSF47384">
    <property type="entry name" value="Homodimeric domain of signal transducing histidine kinase"/>
    <property type="match status" value="1"/>
</dbReference>
<evidence type="ECO:0000256" key="16">
    <source>
        <dbReference type="PROSITE-ProRule" id="PRU00169"/>
    </source>
</evidence>
<dbReference type="InterPro" id="IPR011006">
    <property type="entry name" value="CheY-like_superfamily"/>
</dbReference>
<dbReference type="Pfam" id="PF02518">
    <property type="entry name" value="HATPase_c"/>
    <property type="match status" value="1"/>
</dbReference>
<keyword evidence="11" id="KW-0067">ATP-binding</keyword>
<dbReference type="Pfam" id="PF05231">
    <property type="entry name" value="MASE1"/>
    <property type="match status" value="1"/>
</dbReference>
<dbReference type="InterPro" id="IPR007895">
    <property type="entry name" value="MASE1"/>
</dbReference>
<proteinExistence type="inferred from homology"/>
<comment type="similarity">
    <text evidence="3">In the N-terminal section; belongs to the phytochrome family.</text>
</comment>
<dbReference type="CDD" id="cd17546">
    <property type="entry name" value="REC_hyHK_CKI1_RcsC-like"/>
    <property type="match status" value="1"/>
</dbReference>
<dbReference type="SMART" id="SM00448">
    <property type="entry name" value="REC"/>
    <property type="match status" value="1"/>
</dbReference>
<name>A0A975TDF3_9NOST</name>
<feature type="transmembrane region" description="Helical" evidence="17">
    <location>
        <begin position="39"/>
        <end position="63"/>
    </location>
</feature>
<dbReference type="PROSITE" id="PS50109">
    <property type="entry name" value="HIS_KIN"/>
    <property type="match status" value="1"/>
</dbReference>
<accession>A0A975TDF3</accession>
<feature type="transmembrane region" description="Helical" evidence="17">
    <location>
        <begin position="203"/>
        <end position="220"/>
    </location>
</feature>
<keyword evidence="13" id="KW-0902">Two-component regulatory system</keyword>
<dbReference type="Proteomes" id="UP000683511">
    <property type="component" value="Chromosome"/>
</dbReference>
<comment type="catalytic activity">
    <reaction evidence="1">
        <text>ATP + protein L-histidine = ADP + protein N-phospho-L-histidine.</text>
        <dbReference type="EC" id="2.7.13.3"/>
    </reaction>
</comment>
<dbReference type="CDD" id="cd16922">
    <property type="entry name" value="HATPase_EvgS-ArcB-TorS-like"/>
    <property type="match status" value="1"/>
</dbReference>
<dbReference type="PANTHER" id="PTHR45339:SF1">
    <property type="entry name" value="HYBRID SIGNAL TRANSDUCTION HISTIDINE KINASE J"/>
    <property type="match status" value="1"/>
</dbReference>
<dbReference type="InterPro" id="IPR005467">
    <property type="entry name" value="His_kinase_dom"/>
</dbReference>
<comment type="subcellular location">
    <subcellularLocation>
        <location evidence="2">Cell membrane</location>
        <topology evidence="2">Multi-pass membrane protein</topology>
    </subcellularLocation>
</comment>
<dbReference type="InterPro" id="IPR036890">
    <property type="entry name" value="HATPase_C_sf"/>
</dbReference>